<name>A0A4Y2B3J7_ARAVE</name>
<keyword evidence="2" id="KW-1185">Reference proteome</keyword>
<proteinExistence type="predicted"/>
<dbReference type="Proteomes" id="UP000499080">
    <property type="component" value="Unassembled WGS sequence"/>
</dbReference>
<evidence type="ECO:0000313" key="1">
    <source>
        <dbReference type="EMBL" id="GBL85875.1"/>
    </source>
</evidence>
<evidence type="ECO:0000313" key="2">
    <source>
        <dbReference type="Proteomes" id="UP000499080"/>
    </source>
</evidence>
<accession>A0A4Y2B3J7</accession>
<dbReference type="AlphaFoldDB" id="A0A4Y2B3J7"/>
<reference evidence="1 2" key="1">
    <citation type="journal article" date="2019" name="Sci. Rep.">
        <title>Orb-weaving spider Araneus ventricosus genome elucidates the spidroin gene catalogue.</title>
        <authorList>
            <person name="Kono N."/>
            <person name="Nakamura H."/>
            <person name="Ohtoshi R."/>
            <person name="Moran D.A.P."/>
            <person name="Shinohara A."/>
            <person name="Yoshida Y."/>
            <person name="Fujiwara M."/>
            <person name="Mori M."/>
            <person name="Tomita M."/>
            <person name="Arakawa K."/>
        </authorList>
    </citation>
    <scope>NUCLEOTIDE SEQUENCE [LARGE SCALE GENOMIC DNA]</scope>
</reference>
<organism evidence="1 2">
    <name type="scientific">Araneus ventricosus</name>
    <name type="common">Orbweaver spider</name>
    <name type="synonym">Epeira ventricosa</name>
    <dbReference type="NCBI Taxonomy" id="182803"/>
    <lineage>
        <taxon>Eukaryota</taxon>
        <taxon>Metazoa</taxon>
        <taxon>Ecdysozoa</taxon>
        <taxon>Arthropoda</taxon>
        <taxon>Chelicerata</taxon>
        <taxon>Arachnida</taxon>
        <taxon>Araneae</taxon>
        <taxon>Araneomorphae</taxon>
        <taxon>Entelegynae</taxon>
        <taxon>Araneoidea</taxon>
        <taxon>Araneidae</taxon>
        <taxon>Araneus</taxon>
    </lineage>
</organism>
<sequence>MNFERPQGKLWKDVIFDLRTYLDGWLESLEVKDFKGLKDLMMADQLKKRASPEMKNKFLDTWSKFCDPEALAEKFDDYESVLRINKKPWTVKNTEEKKEEKPKAFEKYRERKNSGEKHLIGVIRIHGTRERRKRLLQNLECCVASNIIVRNTRDEHY</sequence>
<gene>
    <name evidence="1" type="ORF">AVEN_147791_1</name>
</gene>
<protein>
    <submittedName>
        <fullName evidence="1">Uncharacterized protein</fullName>
    </submittedName>
</protein>
<dbReference type="EMBL" id="BGPR01082121">
    <property type="protein sequence ID" value="GBL85875.1"/>
    <property type="molecule type" value="Genomic_DNA"/>
</dbReference>
<comment type="caution">
    <text evidence="1">The sequence shown here is derived from an EMBL/GenBank/DDBJ whole genome shotgun (WGS) entry which is preliminary data.</text>
</comment>